<organism evidence="1 2">
    <name type="scientific">Clunio marinus</name>
    <dbReference type="NCBI Taxonomy" id="568069"/>
    <lineage>
        <taxon>Eukaryota</taxon>
        <taxon>Metazoa</taxon>
        <taxon>Ecdysozoa</taxon>
        <taxon>Arthropoda</taxon>
        <taxon>Hexapoda</taxon>
        <taxon>Insecta</taxon>
        <taxon>Pterygota</taxon>
        <taxon>Neoptera</taxon>
        <taxon>Endopterygota</taxon>
        <taxon>Diptera</taxon>
        <taxon>Nematocera</taxon>
        <taxon>Chironomoidea</taxon>
        <taxon>Chironomidae</taxon>
        <taxon>Clunio</taxon>
    </lineage>
</organism>
<dbReference type="AlphaFoldDB" id="A0A1J1HN45"/>
<accession>A0A1J1HN45</accession>
<proteinExistence type="predicted"/>
<sequence length="94" mass="11207">MQMKILDEKFLKTFHRDLGQVVMRTPPLHEYKRFVFFVNEQNIYENKVDLCGDGGELSRRVLTKGRVCHLNDSDQSLELHKAYDFYARTLHDME</sequence>
<gene>
    <name evidence="1" type="ORF">CLUMA_CG002798</name>
</gene>
<evidence type="ECO:0000313" key="1">
    <source>
        <dbReference type="EMBL" id="CRK88938.1"/>
    </source>
</evidence>
<evidence type="ECO:0000313" key="2">
    <source>
        <dbReference type="Proteomes" id="UP000183832"/>
    </source>
</evidence>
<reference evidence="1 2" key="1">
    <citation type="submission" date="2015-04" db="EMBL/GenBank/DDBJ databases">
        <authorList>
            <person name="Syromyatnikov M.Y."/>
            <person name="Popov V.N."/>
        </authorList>
    </citation>
    <scope>NUCLEOTIDE SEQUENCE [LARGE SCALE GENOMIC DNA]</scope>
</reference>
<keyword evidence="2" id="KW-1185">Reference proteome</keyword>
<protein>
    <submittedName>
        <fullName evidence="1">CLUMA_CG002798, isoform A</fullName>
    </submittedName>
</protein>
<dbReference type="Proteomes" id="UP000183832">
    <property type="component" value="Unassembled WGS sequence"/>
</dbReference>
<dbReference type="EMBL" id="CVRI01000010">
    <property type="protein sequence ID" value="CRK88938.1"/>
    <property type="molecule type" value="Genomic_DNA"/>
</dbReference>
<name>A0A1J1HN45_9DIPT</name>